<organism evidence="2 3">
    <name type="scientific">Lignipirellula cremea</name>
    <dbReference type="NCBI Taxonomy" id="2528010"/>
    <lineage>
        <taxon>Bacteria</taxon>
        <taxon>Pseudomonadati</taxon>
        <taxon>Planctomycetota</taxon>
        <taxon>Planctomycetia</taxon>
        <taxon>Pirellulales</taxon>
        <taxon>Pirellulaceae</taxon>
        <taxon>Lignipirellula</taxon>
    </lineage>
</organism>
<evidence type="ECO:0000313" key="2">
    <source>
        <dbReference type="EMBL" id="QDU94235.1"/>
    </source>
</evidence>
<keyword evidence="3" id="KW-1185">Reference proteome</keyword>
<dbReference type="KEGG" id="lcre:Pla8534_20230"/>
<feature type="signal peptide" evidence="1">
    <location>
        <begin position="1"/>
        <end position="21"/>
    </location>
</feature>
<evidence type="ECO:0000256" key="1">
    <source>
        <dbReference type="SAM" id="SignalP"/>
    </source>
</evidence>
<dbReference type="EMBL" id="CP036433">
    <property type="protein sequence ID" value="QDU94235.1"/>
    <property type="molecule type" value="Genomic_DNA"/>
</dbReference>
<gene>
    <name evidence="2" type="ORF">Pla8534_20230</name>
</gene>
<reference evidence="2 3" key="1">
    <citation type="submission" date="2019-02" db="EMBL/GenBank/DDBJ databases">
        <title>Deep-cultivation of Planctomycetes and their phenomic and genomic characterization uncovers novel biology.</title>
        <authorList>
            <person name="Wiegand S."/>
            <person name="Jogler M."/>
            <person name="Boedeker C."/>
            <person name="Pinto D."/>
            <person name="Vollmers J."/>
            <person name="Rivas-Marin E."/>
            <person name="Kohn T."/>
            <person name="Peeters S.H."/>
            <person name="Heuer A."/>
            <person name="Rast P."/>
            <person name="Oberbeckmann S."/>
            <person name="Bunk B."/>
            <person name="Jeske O."/>
            <person name="Meyerdierks A."/>
            <person name="Storesund J.E."/>
            <person name="Kallscheuer N."/>
            <person name="Luecker S."/>
            <person name="Lage O.M."/>
            <person name="Pohl T."/>
            <person name="Merkel B.J."/>
            <person name="Hornburger P."/>
            <person name="Mueller R.-W."/>
            <person name="Bruemmer F."/>
            <person name="Labrenz M."/>
            <person name="Spormann A.M."/>
            <person name="Op den Camp H."/>
            <person name="Overmann J."/>
            <person name="Amann R."/>
            <person name="Jetten M.S.M."/>
            <person name="Mascher T."/>
            <person name="Medema M.H."/>
            <person name="Devos D.P."/>
            <person name="Kaster A.-K."/>
            <person name="Ovreas L."/>
            <person name="Rohde M."/>
            <person name="Galperin M.Y."/>
            <person name="Jogler C."/>
        </authorList>
    </citation>
    <scope>NUCLEOTIDE SEQUENCE [LARGE SCALE GENOMIC DNA]</scope>
    <source>
        <strain evidence="2 3">Pla85_3_4</strain>
    </source>
</reference>
<evidence type="ECO:0008006" key="4">
    <source>
        <dbReference type="Google" id="ProtNLM"/>
    </source>
</evidence>
<keyword evidence="1" id="KW-0732">Signal</keyword>
<protein>
    <recommendedName>
        <fullName evidence="4">IgA FC receptor</fullName>
    </recommendedName>
</protein>
<proteinExistence type="predicted"/>
<name>A0A518DQW9_9BACT</name>
<dbReference type="AlphaFoldDB" id="A0A518DQW9"/>
<sequence precursor="true">MKIAAPLAFLGLALAAGSAFAQVATRYSESSDLRGGLTVVEPYRPALPVVLSTAARYYTPGVTQPAESDSSTPASPVTITTFSVRSAMEASPTYVSDADTAPSLAPMQTFSSSASPPIVPVSFSQPVYPVQPVQFEQPRTAVSPVPPQQFAPQGAGDVTITPLSTTIVSSQSAGAGSSGVPYHQVSQQVGGQCCTPSLGPTAAYLPPQQPGLMPGGACCEPGYGVAAVPPPNAYKPLIALRPYPCEAYVGQGLLGQPKAYMPSQPIRNFFRYILP</sequence>
<evidence type="ECO:0000313" key="3">
    <source>
        <dbReference type="Proteomes" id="UP000317648"/>
    </source>
</evidence>
<accession>A0A518DQW9</accession>
<dbReference type="OrthoDB" id="291574at2"/>
<dbReference type="Proteomes" id="UP000317648">
    <property type="component" value="Chromosome"/>
</dbReference>
<dbReference type="RefSeq" id="WP_145052301.1">
    <property type="nucleotide sequence ID" value="NZ_CP036433.1"/>
</dbReference>
<feature type="chain" id="PRO_5021825730" description="IgA FC receptor" evidence="1">
    <location>
        <begin position="22"/>
        <end position="275"/>
    </location>
</feature>